<dbReference type="GO" id="GO:0003676">
    <property type="term" value="F:nucleic acid binding"/>
    <property type="evidence" value="ECO:0007669"/>
    <property type="project" value="InterPro"/>
</dbReference>
<dbReference type="CDD" id="cd04458">
    <property type="entry name" value="CSP_CDS"/>
    <property type="match status" value="1"/>
</dbReference>
<evidence type="ECO:0000259" key="2">
    <source>
        <dbReference type="PROSITE" id="PS51857"/>
    </source>
</evidence>
<dbReference type="InterPro" id="IPR011129">
    <property type="entry name" value="CSD"/>
</dbReference>
<dbReference type="InterPro" id="IPR019844">
    <property type="entry name" value="CSD_CS"/>
</dbReference>
<dbReference type="PANTHER" id="PTHR11544">
    <property type="entry name" value="COLD SHOCK DOMAIN CONTAINING PROTEINS"/>
    <property type="match status" value="1"/>
</dbReference>
<feature type="domain" description="CSD" evidence="2">
    <location>
        <begin position="39"/>
        <end position="109"/>
    </location>
</feature>
<dbReference type="PRINTS" id="PR00050">
    <property type="entry name" value="COLDSHOCK"/>
</dbReference>
<dbReference type="PROSITE" id="PS51857">
    <property type="entry name" value="CSD_2"/>
    <property type="match status" value="1"/>
</dbReference>
<sequence>MVVSTLLFFSEALPMANTKKDMHATAHSAPHGANVLERRITGTVKWYSLRRRYGFIQRDDGGKDIFVHQTAISKSRMVKVYLRTLRNGENVEFDIVRGNKGPQAASVTGPDGQEVRGSPHYMFQFYSFRKMVAERHHPDERTTSPKKPRKQIAKPLRKDKKADCVNASGSLPTGQVHTTDEPTVDAASKTEEDVTTGDVPAAGVEENPEGALNNSFYETCSESEHETSQMPIETTPEKDVEKPPEMAPKAVEKTPQKPIDTTHEKAAEETSEKSIETSDMAVKKSPEKPVQEDCEEPKPTVVSPQNNNTGKGTLVIDMDDLSSADEADENCNPSDELNALLRKLTVENAPSVAQLEDLASVDEMTAK</sequence>
<protein>
    <submittedName>
        <fullName evidence="4">CSD_1 domain-containing protein</fullName>
    </submittedName>
</protein>
<keyword evidence="3" id="KW-1185">Reference proteome</keyword>
<feature type="compositionally biased region" description="Basic residues" evidence="1">
    <location>
        <begin position="144"/>
        <end position="159"/>
    </location>
</feature>
<dbReference type="AlphaFoldDB" id="A0A1I7YPC7"/>
<dbReference type="Proteomes" id="UP000095287">
    <property type="component" value="Unplaced"/>
</dbReference>
<evidence type="ECO:0000313" key="4">
    <source>
        <dbReference type="WBParaSite" id="L893_g18130.t1"/>
    </source>
</evidence>
<dbReference type="FunFam" id="2.40.50.140:FF:000274">
    <property type="entry name" value="Mitochondrial RNA binding protein"/>
    <property type="match status" value="1"/>
</dbReference>
<proteinExistence type="predicted"/>
<dbReference type="InterPro" id="IPR002059">
    <property type="entry name" value="CSP_DNA-bd"/>
</dbReference>
<dbReference type="SMART" id="SM00357">
    <property type="entry name" value="CSP"/>
    <property type="match status" value="1"/>
</dbReference>
<evidence type="ECO:0000313" key="3">
    <source>
        <dbReference type="Proteomes" id="UP000095287"/>
    </source>
</evidence>
<feature type="compositionally biased region" description="Polar residues" evidence="1">
    <location>
        <begin position="302"/>
        <end position="311"/>
    </location>
</feature>
<dbReference type="InterPro" id="IPR012340">
    <property type="entry name" value="NA-bd_OB-fold"/>
</dbReference>
<dbReference type="Pfam" id="PF00313">
    <property type="entry name" value="CSD"/>
    <property type="match status" value="1"/>
</dbReference>
<dbReference type="SUPFAM" id="SSF50249">
    <property type="entry name" value="Nucleic acid-binding proteins"/>
    <property type="match status" value="1"/>
</dbReference>
<dbReference type="InterPro" id="IPR050181">
    <property type="entry name" value="Cold_shock_domain"/>
</dbReference>
<accession>A0A1I7YPC7</accession>
<feature type="compositionally biased region" description="Basic and acidic residues" evidence="1">
    <location>
        <begin position="235"/>
        <end position="291"/>
    </location>
</feature>
<dbReference type="PROSITE" id="PS00352">
    <property type="entry name" value="CSD_1"/>
    <property type="match status" value="1"/>
</dbReference>
<feature type="compositionally biased region" description="Polar residues" evidence="1">
    <location>
        <begin position="167"/>
        <end position="177"/>
    </location>
</feature>
<dbReference type="Gene3D" id="2.40.50.140">
    <property type="entry name" value="Nucleic acid-binding proteins"/>
    <property type="match status" value="1"/>
</dbReference>
<dbReference type="WBParaSite" id="L893_g18130.t1">
    <property type="protein sequence ID" value="L893_g18130.t1"/>
    <property type="gene ID" value="L893_g18130"/>
</dbReference>
<evidence type="ECO:0000256" key="1">
    <source>
        <dbReference type="SAM" id="MobiDB-lite"/>
    </source>
</evidence>
<reference evidence="4" key="1">
    <citation type="submission" date="2016-11" db="UniProtKB">
        <authorList>
            <consortium name="WormBaseParasite"/>
        </authorList>
    </citation>
    <scope>IDENTIFICATION</scope>
</reference>
<feature type="region of interest" description="Disordered" evidence="1">
    <location>
        <begin position="135"/>
        <end position="314"/>
    </location>
</feature>
<organism evidence="3 4">
    <name type="scientific">Steinernema glaseri</name>
    <dbReference type="NCBI Taxonomy" id="37863"/>
    <lineage>
        <taxon>Eukaryota</taxon>
        <taxon>Metazoa</taxon>
        <taxon>Ecdysozoa</taxon>
        <taxon>Nematoda</taxon>
        <taxon>Chromadorea</taxon>
        <taxon>Rhabditida</taxon>
        <taxon>Tylenchina</taxon>
        <taxon>Panagrolaimomorpha</taxon>
        <taxon>Strongyloidoidea</taxon>
        <taxon>Steinernematidae</taxon>
        <taxon>Steinernema</taxon>
    </lineage>
</organism>
<name>A0A1I7YPC7_9BILA</name>